<proteinExistence type="predicted"/>
<sequence length="233" mass="25759">MHVDKLLSAVTDTSQVEIFVQYLSLPVLIKKKTLPSDRLQLLFERQLEFLVKLRTQLLNHSCFEDATEVDELVSQLHTELENDCSLHESSTNRILNDTAVIEDPPSGPVLSISETSPIMDSNSIIPETACADSDLSSSQTDALLNVYRIVAVTAHETENKSSNTLNAAAPNGSRHSATEVSDESYYRDSLLPENKSDASNDDQKPNTILIYADYFSNPLSTNEAPNKILMTSN</sequence>
<organism evidence="2 3">
    <name type="scientific">Schistosoma mattheei</name>
    <dbReference type="NCBI Taxonomy" id="31246"/>
    <lineage>
        <taxon>Eukaryota</taxon>
        <taxon>Metazoa</taxon>
        <taxon>Spiralia</taxon>
        <taxon>Lophotrochozoa</taxon>
        <taxon>Platyhelminthes</taxon>
        <taxon>Trematoda</taxon>
        <taxon>Digenea</taxon>
        <taxon>Strigeidida</taxon>
        <taxon>Schistosomatoidea</taxon>
        <taxon>Schistosomatidae</taxon>
        <taxon>Schistosoma</taxon>
    </lineage>
</organism>
<feature type="region of interest" description="Disordered" evidence="1">
    <location>
        <begin position="158"/>
        <end position="186"/>
    </location>
</feature>
<name>A0A183PYG8_9TREM</name>
<gene>
    <name evidence="2" type="ORF">SMTD_LOCUS19405</name>
</gene>
<evidence type="ECO:0000313" key="2">
    <source>
        <dbReference type="EMBL" id="VDP79745.1"/>
    </source>
</evidence>
<dbReference type="Proteomes" id="UP000269396">
    <property type="component" value="Unassembled WGS sequence"/>
</dbReference>
<accession>A0A183PYG8</accession>
<reference evidence="2 3" key="1">
    <citation type="submission" date="2018-11" db="EMBL/GenBank/DDBJ databases">
        <authorList>
            <consortium name="Pathogen Informatics"/>
        </authorList>
    </citation>
    <scope>NUCLEOTIDE SEQUENCE [LARGE SCALE GENOMIC DNA]</scope>
    <source>
        <strain>Denwood</strain>
        <strain evidence="3">Zambia</strain>
    </source>
</reference>
<dbReference type="EMBL" id="UZAL01042249">
    <property type="protein sequence ID" value="VDP79745.1"/>
    <property type="molecule type" value="Genomic_DNA"/>
</dbReference>
<protein>
    <submittedName>
        <fullName evidence="2">Uncharacterized protein</fullName>
    </submittedName>
</protein>
<keyword evidence="3" id="KW-1185">Reference proteome</keyword>
<evidence type="ECO:0000313" key="3">
    <source>
        <dbReference type="Proteomes" id="UP000269396"/>
    </source>
</evidence>
<dbReference type="AlphaFoldDB" id="A0A183PYG8"/>
<evidence type="ECO:0000256" key="1">
    <source>
        <dbReference type="SAM" id="MobiDB-lite"/>
    </source>
</evidence>